<organism evidence="2 3">
    <name type="scientific">Allofrancisella inopinata</name>
    <dbReference type="NCBI Taxonomy" id="1085647"/>
    <lineage>
        <taxon>Bacteria</taxon>
        <taxon>Pseudomonadati</taxon>
        <taxon>Pseudomonadota</taxon>
        <taxon>Gammaproteobacteria</taxon>
        <taxon>Thiotrichales</taxon>
        <taxon>Francisellaceae</taxon>
        <taxon>Allofrancisella</taxon>
    </lineage>
</organism>
<dbReference type="AlphaFoldDB" id="A0AAE6YJ04"/>
<keyword evidence="1" id="KW-0472">Membrane</keyword>
<feature type="transmembrane region" description="Helical" evidence="1">
    <location>
        <begin position="77"/>
        <end position="96"/>
    </location>
</feature>
<name>A0AAE6YJ04_9GAMM</name>
<evidence type="ECO:0000256" key="1">
    <source>
        <dbReference type="SAM" id="Phobius"/>
    </source>
</evidence>
<keyword evidence="1" id="KW-0812">Transmembrane</keyword>
<accession>A0AAE6YJ04</accession>
<feature type="transmembrane region" description="Helical" evidence="1">
    <location>
        <begin position="108"/>
        <end position="130"/>
    </location>
</feature>
<dbReference type="EMBL" id="CP038241">
    <property type="protein sequence ID" value="QIV96516.1"/>
    <property type="molecule type" value="Genomic_DNA"/>
</dbReference>
<evidence type="ECO:0000313" key="2">
    <source>
        <dbReference type="EMBL" id="QIV96516.1"/>
    </source>
</evidence>
<reference evidence="2 3" key="1">
    <citation type="submission" date="2019-03" db="EMBL/GenBank/DDBJ databases">
        <title>Complete Genome Sequence of Allofrancisella inopinata Strain SYSU YG23 Isolated from Water-Cooling Systems in China.</title>
        <authorList>
            <person name="Ohrman C."/>
            <person name="Uneklint I."/>
            <person name="Sjodin A."/>
        </authorList>
    </citation>
    <scope>NUCLEOTIDE SEQUENCE [LARGE SCALE GENOMIC DNA]</scope>
    <source>
        <strain evidence="2 3">SYSU YG23</strain>
    </source>
</reference>
<proteinExistence type="predicted"/>
<evidence type="ECO:0000313" key="3">
    <source>
        <dbReference type="Proteomes" id="UP000502004"/>
    </source>
</evidence>
<dbReference type="Proteomes" id="UP000502004">
    <property type="component" value="Chromosome"/>
</dbReference>
<protein>
    <submittedName>
        <fullName evidence="2">Uncharacterized protein</fullName>
    </submittedName>
</protein>
<feature type="transmembrane region" description="Helical" evidence="1">
    <location>
        <begin position="136"/>
        <end position="154"/>
    </location>
</feature>
<sequence>MNRAVFYLPGFDPRGERFYKRVFKNELRKFSKSTNQDTNFQQVDSFKYIIKSNTSNCDLFFLNWINIINLIYKKSAFITWVSNLFSTLMIFISNHKSPKNILDYKHQLFLLSIILIDSTFFAFIILLVFIPFISGQYVISIILLVTSIFLVYLYKKLQNKIIPEKVRLWTQGFISLAYFSKKYKPHFEENAEKHADIIINCLNEGKHDEYILLAHSAGCYPLIFLLARLPTEHLKKIKIITMGHCIPVYINLKHFQENKTNIISSLKKTNTLWLDVYSPADPVSSRINTEKEFLYLGIDSKNSKFFNMYEDETYLKLKENPLAIHFQYIMSGDKPINTLNFYKILTSNNPINNYEI</sequence>
<dbReference type="RefSeq" id="WP_133942335.1">
    <property type="nucleotide sequence ID" value="NZ_CP038241.1"/>
</dbReference>
<keyword evidence="1" id="KW-1133">Transmembrane helix</keyword>
<keyword evidence="3" id="KW-1185">Reference proteome</keyword>
<gene>
    <name evidence="2" type="ORF">E4K63_06600</name>
</gene>
<dbReference type="KEGG" id="aii:E4K63_06600"/>